<dbReference type="EnsemblPlants" id="Solyc00g090650.1.1">
    <property type="protein sequence ID" value="Solyc00g090650.1.1"/>
    <property type="gene ID" value="Solyc00g090650.1"/>
</dbReference>
<dbReference type="Gramene" id="Solyc00g090650.1.1">
    <property type="protein sequence ID" value="Solyc00g090650.1.1"/>
    <property type="gene ID" value="Solyc00g090650.1"/>
</dbReference>
<dbReference type="PaxDb" id="4081-Solyc00g090650.1.1"/>
<dbReference type="AlphaFoldDB" id="A0A494G9M5"/>
<evidence type="ECO:0000313" key="3">
    <source>
        <dbReference type="Proteomes" id="UP000004994"/>
    </source>
</evidence>
<reference evidence="2" key="1">
    <citation type="journal article" date="2012" name="Nature">
        <title>The tomato genome sequence provides insights into fleshy fruit evolution.</title>
        <authorList>
            <consortium name="Tomato Genome Consortium"/>
        </authorList>
    </citation>
    <scope>NUCLEOTIDE SEQUENCE [LARGE SCALE GENOMIC DNA]</scope>
    <source>
        <strain evidence="2">cv. Heinz 1706</strain>
    </source>
</reference>
<keyword evidence="3" id="KW-1185">Reference proteome</keyword>
<accession>A0A494G9M5</accession>
<name>A0A494G9M5_SOLLC</name>
<proteinExistence type="predicted"/>
<reference evidence="2" key="2">
    <citation type="submission" date="2019-04" db="UniProtKB">
        <authorList>
            <consortium name="EnsemblPlants"/>
        </authorList>
    </citation>
    <scope>IDENTIFICATION</scope>
    <source>
        <strain evidence="2">cv. Heinz 1706</strain>
    </source>
</reference>
<protein>
    <submittedName>
        <fullName evidence="2">Uncharacterized protein</fullName>
    </submittedName>
</protein>
<dbReference type="InParanoid" id="A0A494G9M5"/>
<evidence type="ECO:0000256" key="1">
    <source>
        <dbReference type="SAM" id="SignalP"/>
    </source>
</evidence>
<keyword evidence="1" id="KW-0732">Signal</keyword>
<feature type="signal peptide" evidence="1">
    <location>
        <begin position="1"/>
        <end position="21"/>
    </location>
</feature>
<dbReference type="Proteomes" id="UP000004994">
    <property type="component" value="Unassembled WGS sequence"/>
</dbReference>
<organism evidence="2">
    <name type="scientific">Solanum lycopersicum</name>
    <name type="common">Tomato</name>
    <name type="synonym">Lycopersicon esculentum</name>
    <dbReference type="NCBI Taxonomy" id="4081"/>
    <lineage>
        <taxon>Eukaryota</taxon>
        <taxon>Viridiplantae</taxon>
        <taxon>Streptophyta</taxon>
        <taxon>Embryophyta</taxon>
        <taxon>Tracheophyta</taxon>
        <taxon>Spermatophyta</taxon>
        <taxon>Magnoliopsida</taxon>
        <taxon>eudicotyledons</taxon>
        <taxon>Gunneridae</taxon>
        <taxon>Pentapetalae</taxon>
        <taxon>asterids</taxon>
        <taxon>lamiids</taxon>
        <taxon>Solanales</taxon>
        <taxon>Solanaceae</taxon>
        <taxon>Solanoideae</taxon>
        <taxon>Solaneae</taxon>
        <taxon>Solanum</taxon>
        <taxon>Solanum subgen. Lycopersicon</taxon>
    </lineage>
</organism>
<dbReference type="GO" id="GO:0016020">
    <property type="term" value="C:membrane"/>
    <property type="evidence" value="ECO:0000318"/>
    <property type="project" value="GO_Central"/>
</dbReference>
<sequence length="387" mass="41799">MVSGRHLCFGCCFFHSIYLLALEPTRLTINNASSPASLESGICGVCLCALDLPAVAASRSPCALLQSFPGKVSLYDKISFDLRHILTLSHRLPLLHRSSIYGANPVGGRRKDSSDAIAGEEDVPLLNLAMAESSKSSSGKKVEADVLDPFSGEGDVYDESNGRISRNAEYRIKAEGLASLVEDSELPGGRTFAELSLYEKKSALINRELERAVSLLLPFIKSLESAVSLPLLELHPTTTLRQLRRQCGRSRCCVQCRTHRWSFHLGYPSRCGGKEVVLQLDVSHSIGIWLPICTPSSPSIADSKLSTSIGFGVGGNIPIDATITIEFLPKNRRFLLATLSTFQVSTAGASSISYTADPDIANRSCGGISHCLWAHPVQLVRGRVTGL</sequence>
<evidence type="ECO:0000313" key="2">
    <source>
        <dbReference type="EnsemblPlants" id="Solyc00g090650.1.1"/>
    </source>
</evidence>
<feature type="chain" id="PRO_5019823740" evidence="1">
    <location>
        <begin position="22"/>
        <end position="387"/>
    </location>
</feature>